<dbReference type="RefSeq" id="WP_303281203.1">
    <property type="nucleotide sequence ID" value="NZ_BAABCZ010000016.1"/>
</dbReference>
<dbReference type="Proteomes" id="UP001176891">
    <property type="component" value="Unassembled WGS sequence"/>
</dbReference>
<dbReference type="InterPro" id="IPR002645">
    <property type="entry name" value="STAS_dom"/>
</dbReference>
<dbReference type="InterPro" id="IPR036513">
    <property type="entry name" value="STAS_dom_sf"/>
</dbReference>
<reference evidence="2" key="1">
    <citation type="submission" date="2023-07" db="EMBL/GenBank/DDBJ databases">
        <title>Two novel species in the genus Flavivirga.</title>
        <authorList>
            <person name="Kwon K."/>
        </authorList>
    </citation>
    <scope>NUCLEOTIDE SEQUENCE</scope>
    <source>
        <strain evidence="2">KACC 14157</strain>
    </source>
</reference>
<organism evidence="2 3">
    <name type="scientific">Flavivirga amylovorans</name>
    <dbReference type="NCBI Taxonomy" id="870486"/>
    <lineage>
        <taxon>Bacteria</taxon>
        <taxon>Pseudomonadati</taxon>
        <taxon>Bacteroidota</taxon>
        <taxon>Flavobacteriia</taxon>
        <taxon>Flavobacteriales</taxon>
        <taxon>Flavobacteriaceae</taxon>
        <taxon>Flavivirga</taxon>
    </lineage>
</organism>
<accession>A0ABT8WYB2</accession>
<evidence type="ECO:0000259" key="1">
    <source>
        <dbReference type="PROSITE" id="PS50801"/>
    </source>
</evidence>
<keyword evidence="3" id="KW-1185">Reference proteome</keyword>
<dbReference type="Pfam" id="PF01740">
    <property type="entry name" value="STAS"/>
    <property type="match status" value="1"/>
</dbReference>
<proteinExistence type="predicted"/>
<dbReference type="Gene3D" id="3.30.750.24">
    <property type="entry name" value="STAS domain"/>
    <property type="match status" value="1"/>
</dbReference>
<evidence type="ECO:0000313" key="2">
    <source>
        <dbReference type="EMBL" id="MDO5986685.1"/>
    </source>
</evidence>
<comment type="caution">
    <text evidence="2">The sequence shown here is derived from an EMBL/GenBank/DDBJ whole genome shotgun (WGS) entry which is preliminary data.</text>
</comment>
<evidence type="ECO:0000313" key="3">
    <source>
        <dbReference type="Proteomes" id="UP001176891"/>
    </source>
</evidence>
<name>A0ABT8WYB2_9FLAO</name>
<sequence>MNLEIVNNKGVFEIHGDFINEHTNQVATFFNNLLDTYYEIVICLKHVKQIDETAINVMKFISNKAKRRSKILFVLGNENKRIYSQLNKANLIYVFGNDYDFK</sequence>
<dbReference type="EMBL" id="JAUOEM010000001">
    <property type="protein sequence ID" value="MDO5986685.1"/>
    <property type="molecule type" value="Genomic_DNA"/>
</dbReference>
<feature type="domain" description="STAS" evidence="1">
    <location>
        <begin position="1"/>
        <end position="102"/>
    </location>
</feature>
<dbReference type="PROSITE" id="PS50801">
    <property type="entry name" value="STAS"/>
    <property type="match status" value="1"/>
</dbReference>
<dbReference type="SUPFAM" id="SSF52091">
    <property type="entry name" value="SpoIIaa-like"/>
    <property type="match status" value="1"/>
</dbReference>
<gene>
    <name evidence="2" type="ORF">Q4Q39_04620</name>
</gene>
<protein>
    <recommendedName>
        <fullName evidence="1">STAS domain-containing protein</fullName>
    </recommendedName>
</protein>